<keyword evidence="1" id="KW-0175">Coiled coil</keyword>
<keyword evidence="2" id="KW-0812">Transmembrane</keyword>
<comment type="caution">
    <text evidence="3">The sequence shown here is derived from an EMBL/GenBank/DDBJ whole genome shotgun (WGS) entry which is preliminary data.</text>
</comment>
<dbReference type="AlphaFoldDB" id="A0A4U2EU10"/>
<dbReference type="Proteomes" id="UP000305840">
    <property type="component" value="Unassembled WGS sequence"/>
</dbReference>
<dbReference type="RefSeq" id="WP_102494718.1">
    <property type="nucleotide sequence ID" value="NZ_MCYA01000004.1"/>
</dbReference>
<dbReference type="Gene3D" id="1.10.287.950">
    <property type="entry name" value="Methyl-accepting chemotaxis protein"/>
    <property type="match status" value="1"/>
</dbReference>
<gene>
    <name evidence="3" type="ORF">FCV91_17155</name>
</gene>
<feature type="transmembrane region" description="Helical" evidence="2">
    <location>
        <begin position="137"/>
        <end position="160"/>
    </location>
</feature>
<dbReference type="SUPFAM" id="SSF58104">
    <property type="entry name" value="Methyl-accepting chemotaxis protein (MCP) signaling domain"/>
    <property type="match status" value="1"/>
</dbReference>
<evidence type="ECO:0008006" key="5">
    <source>
        <dbReference type="Google" id="ProtNLM"/>
    </source>
</evidence>
<keyword evidence="2" id="KW-0472">Membrane</keyword>
<protein>
    <recommendedName>
        <fullName evidence="5">Chemotaxis protein</fullName>
    </recommendedName>
</protein>
<feature type="coiled-coil region" evidence="1">
    <location>
        <begin position="268"/>
        <end position="295"/>
    </location>
</feature>
<feature type="transmembrane region" description="Helical" evidence="2">
    <location>
        <begin position="6"/>
        <end position="31"/>
    </location>
</feature>
<organism evidence="3 4">
    <name type="scientific">Vibrio lentus</name>
    <dbReference type="NCBI Taxonomy" id="136468"/>
    <lineage>
        <taxon>Bacteria</taxon>
        <taxon>Pseudomonadati</taxon>
        <taxon>Pseudomonadota</taxon>
        <taxon>Gammaproteobacteria</taxon>
        <taxon>Vibrionales</taxon>
        <taxon>Vibrionaceae</taxon>
        <taxon>Vibrio</taxon>
    </lineage>
</organism>
<feature type="transmembrane region" description="Helical" evidence="2">
    <location>
        <begin position="180"/>
        <end position="198"/>
    </location>
</feature>
<sequence>MNNTLNIFALLFTSGIGISIQIFIIIGVAVVNWRLFKQKSKALERQLQPAIAHLSRIESADSMPAEFYDLEETIAQSPAMENPWREFNETLLLVGEHHIADREVIVNTRRPQQFFSDQTIIRPHLDTRYFNSVPNKLTGLGILGTFLGLVAGIYLASSGIGSNNIDEAKEALSHLLDGASLAFLTSIAGLITSMVFSWREKKLSHTLKGLLNQWNDLLEQRLEFVSSERLNTEILKESRSQSQALNSFSTDLAVSLGQVLNEQVSQPLNETLGNIQQALEQLNQNQSKAADETIERLINEFSQSISGAAGKEMEAFAGTMQSLSGDLREQMKAMNDNHENMQKSTKDTIGDLSKAFTEGSNQMREEISSGVASMVNGVTQSVGEMTTMLKEATQESASNMRKIATEFDSSISKLRDSTNDIAEITSNNKALAEEIRQVVGALSDIHQKIAAVVEPIADIAEDLNDCGEALNTGISTLSDSAKNSQQAVAQLKEMQDEVRGYWESYQNRFVEVDESLGKTLESLNQGYATFAESTTTYLSGLDSNAAQIVEKLSGAVRELADVVEDWPATA</sequence>
<evidence type="ECO:0000256" key="1">
    <source>
        <dbReference type="SAM" id="Coils"/>
    </source>
</evidence>
<keyword evidence="2" id="KW-1133">Transmembrane helix</keyword>
<dbReference type="EMBL" id="SYVO01000062">
    <property type="protein sequence ID" value="TKG06193.1"/>
    <property type="molecule type" value="Genomic_DNA"/>
</dbReference>
<proteinExistence type="predicted"/>
<evidence type="ECO:0000313" key="4">
    <source>
        <dbReference type="Proteomes" id="UP000305840"/>
    </source>
</evidence>
<evidence type="ECO:0000313" key="3">
    <source>
        <dbReference type="EMBL" id="TKG06193.1"/>
    </source>
</evidence>
<name>A0A4U2EU10_9VIBR</name>
<accession>A0A4U2EU10</accession>
<evidence type="ECO:0000256" key="2">
    <source>
        <dbReference type="SAM" id="Phobius"/>
    </source>
</evidence>
<dbReference type="Gene3D" id="1.20.5.1230">
    <property type="entry name" value="Apolipoprotein A-I"/>
    <property type="match status" value="1"/>
</dbReference>
<reference evidence="3 4" key="1">
    <citation type="submission" date="2019-04" db="EMBL/GenBank/DDBJ databases">
        <title>A reverse ecology approach based on a biological definition of microbial populations.</title>
        <authorList>
            <person name="Arevalo P."/>
            <person name="Vaninsberghe D."/>
            <person name="Elsherbini J."/>
            <person name="Gore J."/>
            <person name="Polz M."/>
        </authorList>
    </citation>
    <scope>NUCLEOTIDE SEQUENCE [LARGE SCALE GENOMIC DNA]</scope>
    <source>
        <strain evidence="3 4">10N.222.48.A1</strain>
    </source>
</reference>